<protein>
    <submittedName>
        <fullName evidence="2">Uncharacterized protein</fullName>
    </submittedName>
</protein>
<sequence>MGNACAKIKLETVDTESLSSVHARQRHWTDSTQPSSASHAEEEREKKRFSFGGFKRQTSSFPIVQEQGTLEIGRARYKYTPMKKHELYRSDTTDEMTSIDIDLILGTPPDSPGVIHARWGEPAEDPDEEETCMDFKGNPFRVGFCINCQRQHEVDANGQVITTLEYKRISHFNAWQLQLPANPNMSVNPNAVVGVGRANISNSKRNLRLSNMSDSSRESDIDLTEILRQRRSILMKLQGLASPLKTKDQKQTKRTSTSDTTSNEDWL</sequence>
<proteinExistence type="predicted"/>
<organism evidence="2 3">
    <name type="scientific">Thraustotheca clavata</name>
    <dbReference type="NCBI Taxonomy" id="74557"/>
    <lineage>
        <taxon>Eukaryota</taxon>
        <taxon>Sar</taxon>
        <taxon>Stramenopiles</taxon>
        <taxon>Oomycota</taxon>
        <taxon>Saprolegniomycetes</taxon>
        <taxon>Saprolegniales</taxon>
        <taxon>Achlyaceae</taxon>
        <taxon>Thraustotheca</taxon>
    </lineage>
</organism>
<accession>A0A1V9YVL1</accession>
<dbReference type="OrthoDB" id="72246at2759"/>
<dbReference type="EMBL" id="JNBS01002665">
    <property type="protein sequence ID" value="OQR89756.1"/>
    <property type="molecule type" value="Genomic_DNA"/>
</dbReference>
<evidence type="ECO:0000256" key="1">
    <source>
        <dbReference type="SAM" id="MobiDB-lite"/>
    </source>
</evidence>
<gene>
    <name evidence="2" type="ORF">THRCLA_09594</name>
</gene>
<feature type="region of interest" description="Disordered" evidence="1">
    <location>
        <begin position="16"/>
        <end position="51"/>
    </location>
</feature>
<evidence type="ECO:0000313" key="2">
    <source>
        <dbReference type="EMBL" id="OQR89756.1"/>
    </source>
</evidence>
<keyword evidence="3" id="KW-1185">Reference proteome</keyword>
<comment type="caution">
    <text evidence="2">The sequence shown here is derived from an EMBL/GenBank/DDBJ whole genome shotgun (WGS) entry which is preliminary data.</text>
</comment>
<evidence type="ECO:0000313" key="3">
    <source>
        <dbReference type="Proteomes" id="UP000243217"/>
    </source>
</evidence>
<dbReference type="Proteomes" id="UP000243217">
    <property type="component" value="Unassembled WGS sequence"/>
</dbReference>
<feature type="compositionally biased region" description="Polar residues" evidence="1">
    <location>
        <begin position="254"/>
        <end position="267"/>
    </location>
</feature>
<reference evidence="2 3" key="1">
    <citation type="journal article" date="2014" name="Genome Biol. Evol.">
        <title>The secreted proteins of Achlya hypogyna and Thraustotheca clavata identify the ancestral oomycete secretome and reveal gene acquisitions by horizontal gene transfer.</title>
        <authorList>
            <person name="Misner I."/>
            <person name="Blouin N."/>
            <person name="Leonard G."/>
            <person name="Richards T.A."/>
            <person name="Lane C.E."/>
        </authorList>
    </citation>
    <scope>NUCLEOTIDE SEQUENCE [LARGE SCALE GENOMIC DNA]</scope>
    <source>
        <strain evidence="2 3">ATCC 34112</strain>
    </source>
</reference>
<dbReference type="AlphaFoldDB" id="A0A1V9YVL1"/>
<feature type="region of interest" description="Disordered" evidence="1">
    <location>
        <begin position="238"/>
        <end position="267"/>
    </location>
</feature>
<feature type="compositionally biased region" description="Basic and acidic residues" evidence="1">
    <location>
        <begin position="39"/>
        <end position="48"/>
    </location>
</feature>
<name>A0A1V9YVL1_9STRA</name>